<name>A0ABR9ZVX1_9FIRM</name>
<gene>
    <name evidence="1" type="ORF">ISU02_15840</name>
</gene>
<evidence type="ECO:0000313" key="1">
    <source>
        <dbReference type="EMBL" id="MBF4694583.1"/>
    </source>
</evidence>
<dbReference type="EMBL" id="JADKNH010000009">
    <property type="protein sequence ID" value="MBF4694583.1"/>
    <property type="molecule type" value="Genomic_DNA"/>
</dbReference>
<protein>
    <submittedName>
        <fullName evidence="1">Uncharacterized protein</fullName>
    </submittedName>
</protein>
<comment type="caution">
    <text evidence="1">The sequence shown here is derived from an EMBL/GenBank/DDBJ whole genome shotgun (WGS) entry which is preliminary data.</text>
</comment>
<accession>A0ABR9ZVX1</accession>
<keyword evidence="2" id="KW-1185">Reference proteome</keyword>
<dbReference type="RefSeq" id="WP_194702813.1">
    <property type="nucleotide sequence ID" value="NZ_JADKNH010000009.1"/>
</dbReference>
<sequence>MSSEEIKVLEIATNKQLELCNKIIHAAEIVYDIYGEVVMTNVVEEVLESEHAKYTVEEVQNYYVKLVDHKIIDLAS</sequence>
<reference evidence="1 2" key="1">
    <citation type="submission" date="2020-11" db="EMBL/GenBank/DDBJ databases">
        <title>Fusibacter basophilias sp. nov.</title>
        <authorList>
            <person name="Qiu D."/>
        </authorList>
    </citation>
    <scope>NUCLEOTIDE SEQUENCE [LARGE SCALE GENOMIC DNA]</scope>
    <source>
        <strain evidence="1 2">Q10-2</strain>
    </source>
</reference>
<dbReference type="Proteomes" id="UP000614200">
    <property type="component" value="Unassembled WGS sequence"/>
</dbReference>
<organism evidence="1 2">
    <name type="scientific">Fusibacter ferrireducens</name>
    <dbReference type="NCBI Taxonomy" id="2785058"/>
    <lineage>
        <taxon>Bacteria</taxon>
        <taxon>Bacillati</taxon>
        <taxon>Bacillota</taxon>
        <taxon>Clostridia</taxon>
        <taxon>Eubacteriales</taxon>
        <taxon>Eubacteriales Family XII. Incertae Sedis</taxon>
        <taxon>Fusibacter</taxon>
    </lineage>
</organism>
<proteinExistence type="predicted"/>
<evidence type="ECO:0000313" key="2">
    <source>
        <dbReference type="Proteomes" id="UP000614200"/>
    </source>
</evidence>